<evidence type="ECO:0000313" key="3">
    <source>
        <dbReference type="Proteomes" id="UP001501442"/>
    </source>
</evidence>
<accession>A0ABP8UNE9</accession>
<comment type="caution">
    <text evidence="2">The sequence shown here is derived from an EMBL/GenBank/DDBJ whole genome shotgun (WGS) entry which is preliminary data.</text>
</comment>
<dbReference type="Pfam" id="PF19054">
    <property type="entry name" value="DUF5753"/>
    <property type="match status" value="1"/>
</dbReference>
<evidence type="ECO:0000259" key="1">
    <source>
        <dbReference type="PROSITE" id="PS50943"/>
    </source>
</evidence>
<feature type="domain" description="HTH cro/C1-type" evidence="1">
    <location>
        <begin position="21"/>
        <end position="64"/>
    </location>
</feature>
<sequence length="269" mass="30130">MRYRSGFDPDRNLWDLIAFDLRRQREERDISLAVVGEIIGRDRSLISYVESGKTKLQEKHAVKIDDAWRTGGLYSRLVKFAKLGHDVSWSATHLELEANADELRIWELSWMPGLFQTESYARAVFDACGTEGSEEGAKARVERQQCLHRTPLPRVWAIIDERVIMQPVGSTQIMRDQLAHIIELARLPHISVRVVPHSVGAHAGLDGSFKIMTAGGADSVYTMAPGGGRLIQDGTETNSYRVWFDLIGDVALPKNASLDLLVEAMGRFS</sequence>
<dbReference type="EMBL" id="BAABHK010000013">
    <property type="protein sequence ID" value="GAA4634388.1"/>
    <property type="molecule type" value="Genomic_DNA"/>
</dbReference>
<name>A0ABP8UNE9_9ACTN</name>
<dbReference type="RefSeq" id="WP_345437358.1">
    <property type="nucleotide sequence ID" value="NZ_BAABHK010000013.1"/>
</dbReference>
<dbReference type="InterPro" id="IPR010982">
    <property type="entry name" value="Lambda_DNA-bd_dom_sf"/>
</dbReference>
<dbReference type="CDD" id="cd00093">
    <property type="entry name" value="HTH_XRE"/>
    <property type="match status" value="1"/>
</dbReference>
<dbReference type="Proteomes" id="UP001501442">
    <property type="component" value="Unassembled WGS sequence"/>
</dbReference>
<reference evidence="3" key="1">
    <citation type="journal article" date="2019" name="Int. J. Syst. Evol. Microbiol.">
        <title>The Global Catalogue of Microorganisms (GCM) 10K type strain sequencing project: providing services to taxonomists for standard genome sequencing and annotation.</title>
        <authorList>
            <consortium name="The Broad Institute Genomics Platform"/>
            <consortium name="The Broad Institute Genome Sequencing Center for Infectious Disease"/>
            <person name="Wu L."/>
            <person name="Ma J."/>
        </authorList>
    </citation>
    <scope>NUCLEOTIDE SEQUENCE [LARGE SCALE GENOMIC DNA]</scope>
    <source>
        <strain evidence="3">JCM 17939</strain>
    </source>
</reference>
<dbReference type="InterPro" id="IPR043917">
    <property type="entry name" value="DUF5753"/>
</dbReference>
<organism evidence="2 3">
    <name type="scientific">Actinoallomurus vinaceus</name>
    <dbReference type="NCBI Taxonomy" id="1080074"/>
    <lineage>
        <taxon>Bacteria</taxon>
        <taxon>Bacillati</taxon>
        <taxon>Actinomycetota</taxon>
        <taxon>Actinomycetes</taxon>
        <taxon>Streptosporangiales</taxon>
        <taxon>Thermomonosporaceae</taxon>
        <taxon>Actinoallomurus</taxon>
    </lineage>
</organism>
<dbReference type="SUPFAM" id="SSF47413">
    <property type="entry name" value="lambda repressor-like DNA-binding domains"/>
    <property type="match status" value="1"/>
</dbReference>
<proteinExistence type="predicted"/>
<dbReference type="PROSITE" id="PS50943">
    <property type="entry name" value="HTH_CROC1"/>
    <property type="match status" value="1"/>
</dbReference>
<keyword evidence="3" id="KW-1185">Reference proteome</keyword>
<dbReference type="InterPro" id="IPR001387">
    <property type="entry name" value="Cro/C1-type_HTH"/>
</dbReference>
<gene>
    <name evidence="2" type="ORF">GCM10023196_075720</name>
</gene>
<evidence type="ECO:0000313" key="2">
    <source>
        <dbReference type="EMBL" id="GAA4634388.1"/>
    </source>
</evidence>
<protein>
    <recommendedName>
        <fullName evidence="1">HTH cro/C1-type domain-containing protein</fullName>
    </recommendedName>
</protein>